<sequence>MKLKLVQFAYLVIVASVGTANTQFGPACNQIVCLAECKSTSAEASLLQYSVLSGGAAFIPGKDSETSDTITKLITPGPVLRTADCTGIPPPRIFTGQNTRTSNQTRTHRLSLFTVLLDLLAYTASTHLTQSHLLLARGFLAFAVITEA</sequence>
<dbReference type="AlphaFoldDB" id="A0A1J8Q9D2"/>
<evidence type="ECO:0000313" key="3">
    <source>
        <dbReference type="Proteomes" id="UP000183567"/>
    </source>
</evidence>
<accession>A0A1J8Q9D2</accession>
<evidence type="ECO:0000313" key="2">
    <source>
        <dbReference type="EMBL" id="OJA17613.1"/>
    </source>
</evidence>
<name>A0A1J8Q9D2_9AGAM</name>
<keyword evidence="1" id="KW-0732">Signal</keyword>
<reference evidence="2 3" key="1">
    <citation type="submission" date="2016-03" db="EMBL/GenBank/DDBJ databases">
        <title>Comparative genomics of the ectomycorrhizal sister species Rhizopogon vinicolor and Rhizopogon vesiculosus (Basidiomycota: Boletales) reveals a divergence of the mating type B locus.</title>
        <authorList>
            <person name="Mujic A.B."/>
            <person name="Kuo A."/>
            <person name="Tritt A."/>
            <person name="Lipzen A."/>
            <person name="Chen C."/>
            <person name="Johnson J."/>
            <person name="Sharma A."/>
            <person name="Barry K."/>
            <person name="Grigoriev I.V."/>
            <person name="Spatafora J.W."/>
        </authorList>
    </citation>
    <scope>NUCLEOTIDE SEQUENCE [LARGE SCALE GENOMIC DNA]</scope>
    <source>
        <strain evidence="2 3">AM-OR11-056</strain>
    </source>
</reference>
<gene>
    <name evidence="2" type="ORF">AZE42_01206</name>
</gene>
<feature type="chain" id="PRO_5011955865" evidence="1">
    <location>
        <begin position="23"/>
        <end position="148"/>
    </location>
</feature>
<protein>
    <submittedName>
        <fullName evidence="2">Uncharacterized protein</fullName>
    </submittedName>
</protein>
<dbReference type="Proteomes" id="UP000183567">
    <property type="component" value="Unassembled WGS sequence"/>
</dbReference>
<keyword evidence="3" id="KW-1185">Reference proteome</keyword>
<proteinExistence type="predicted"/>
<comment type="caution">
    <text evidence="2">The sequence shown here is derived from an EMBL/GenBank/DDBJ whole genome shotgun (WGS) entry which is preliminary data.</text>
</comment>
<feature type="signal peptide" evidence="1">
    <location>
        <begin position="1"/>
        <end position="22"/>
    </location>
</feature>
<organism evidence="2 3">
    <name type="scientific">Rhizopogon vesiculosus</name>
    <dbReference type="NCBI Taxonomy" id="180088"/>
    <lineage>
        <taxon>Eukaryota</taxon>
        <taxon>Fungi</taxon>
        <taxon>Dikarya</taxon>
        <taxon>Basidiomycota</taxon>
        <taxon>Agaricomycotina</taxon>
        <taxon>Agaricomycetes</taxon>
        <taxon>Agaricomycetidae</taxon>
        <taxon>Boletales</taxon>
        <taxon>Suillineae</taxon>
        <taxon>Rhizopogonaceae</taxon>
        <taxon>Rhizopogon</taxon>
    </lineage>
</organism>
<evidence type="ECO:0000256" key="1">
    <source>
        <dbReference type="SAM" id="SignalP"/>
    </source>
</evidence>
<dbReference type="EMBL" id="LVVM01001906">
    <property type="protein sequence ID" value="OJA17613.1"/>
    <property type="molecule type" value="Genomic_DNA"/>
</dbReference>